<organism evidence="1 2">
    <name type="scientific">Pichia angusta</name>
    <name type="common">Yeast</name>
    <name type="synonym">Hansenula polymorpha</name>
    <dbReference type="NCBI Taxonomy" id="870730"/>
    <lineage>
        <taxon>Eukaryota</taxon>
        <taxon>Fungi</taxon>
        <taxon>Dikarya</taxon>
        <taxon>Ascomycota</taxon>
        <taxon>Saccharomycotina</taxon>
        <taxon>Pichiomycetes</taxon>
        <taxon>Pichiales</taxon>
        <taxon>Pichiaceae</taxon>
        <taxon>Ogataea</taxon>
    </lineage>
</organism>
<proteinExistence type="predicted"/>
<name>A0AAN6I418_PICAN</name>
<dbReference type="EMBL" id="JAHLUX010000012">
    <property type="protein sequence ID" value="KAG7816161.1"/>
    <property type="molecule type" value="Genomic_DNA"/>
</dbReference>
<accession>A0AAN6I418</accession>
<dbReference type="RefSeq" id="XP_043057714.1">
    <property type="nucleotide sequence ID" value="XM_043205902.1"/>
</dbReference>
<gene>
    <name evidence="1" type="ORF">KL928_005127</name>
</gene>
<evidence type="ECO:0000313" key="2">
    <source>
        <dbReference type="Proteomes" id="UP001196530"/>
    </source>
</evidence>
<evidence type="ECO:0000313" key="1">
    <source>
        <dbReference type="EMBL" id="KAG7816161.1"/>
    </source>
</evidence>
<comment type="caution">
    <text evidence="1">The sequence shown here is derived from an EMBL/GenBank/DDBJ whole genome shotgun (WGS) entry which is preliminary data.</text>
</comment>
<sequence>MTCIQVDLYDNLGLRQLPQDLRNFLPRTAPFVALQGLTKRNEFRFIVSATDRRAWKTQAQRFTAPTS</sequence>
<reference evidence="1" key="1">
    <citation type="journal article" date="2021" name="G3 (Bethesda)">
        <title>Genomic diversity, chromosomal rearrangements, and interspecies hybridization in the ogataea polymorpha species complex.</title>
        <authorList>
            <person name="Hanson S.J."/>
            <person name="Cinneide E.O."/>
            <person name="Salzberg L.I."/>
            <person name="Wolfe K.H."/>
            <person name="McGowan J."/>
            <person name="Fitzpatrick D.A."/>
            <person name="Matlin K."/>
        </authorList>
    </citation>
    <scope>NUCLEOTIDE SEQUENCE</scope>
    <source>
        <strain evidence="1">61-244</strain>
    </source>
</reference>
<protein>
    <submittedName>
        <fullName evidence="1">Uncharacterized protein</fullName>
    </submittedName>
</protein>
<dbReference type="Proteomes" id="UP001196530">
    <property type="component" value="Unassembled WGS sequence"/>
</dbReference>
<dbReference type="GeneID" id="66129178"/>
<dbReference type="AlphaFoldDB" id="A0AAN6I418"/>